<keyword evidence="2" id="KW-1185">Reference proteome</keyword>
<accession>A0A7J8LEY0</accession>
<dbReference type="InterPro" id="IPR036875">
    <property type="entry name" value="Znf_CCHC_sf"/>
</dbReference>
<dbReference type="GO" id="GO:0008270">
    <property type="term" value="F:zinc ion binding"/>
    <property type="evidence" value="ECO:0007669"/>
    <property type="project" value="InterPro"/>
</dbReference>
<feature type="non-terminal residue" evidence="1">
    <location>
        <position position="24"/>
    </location>
</feature>
<evidence type="ECO:0008006" key="3">
    <source>
        <dbReference type="Google" id="ProtNLM"/>
    </source>
</evidence>
<dbReference type="AlphaFoldDB" id="A0A7J8LEY0"/>
<organism evidence="1 2">
    <name type="scientific">Gossypium lobatum</name>
    <dbReference type="NCBI Taxonomy" id="34289"/>
    <lineage>
        <taxon>Eukaryota</taxon>
        <taxon>Viridiplantae</taxon>
        <taxon>Streptophyta</taxon>
        <taxon>Embryophyta</taxon>
        <taxon>Tracheophyta</taxon>
        <taxon>Spermatophyta</taxon>
        <taxon>Magnoliopsida</taxon>
        <taxon>eudicotyledons</taxon>
        <taxon>Gunneridae</taxon>
        <taxon>Pentapetalae</taxon>
        <taxon>rosids</taxon>
        <taxon>malvids</taxon>
        <taxon>Malvales</taxon>
        <taxon>Malvaceae</taxon>
        <taxon>Malvoideae</taxon>
        <taxon>Gossypium</taxon>
    </lineage>
</organism>
<gene>
    <name evidence="1" type="ORF">Golob_021846</name>
</gene>
<dbReference type="SUPFAM" id="SSF57756">
    <property type="entry name" value="Retrovirus zinc finger-like domains"/>
    <property type="match status" value="1"/>
</dbReference>
<proteinExistence type="predicted"/>
<evidence type="ECO:0000313" key="1">
    <source>
        <dbReference type="EMBL" id="MBA0550939.1"/>
    </source>
</evidence>
<protein>
    <recommendedName>
        <fullName evidence="3">CCHC-type domain-containing protein</fullName>
    </recommendedName>
</protein>
<reference evidence="1 2" key="1">
    <citation type="journal article" date="2019" name="Genome Biol. Evol.">
        <title>Insights into the evolution of the New World diploid cottons (Gossypium, subgenus Houzingenia) based on genome sequencing.</title>
        <authorList>
            <person name="Grover C.E."/>
            <person name="Arick M.A. 2nd"/>
            <person name="Thrash A."/>
            <person name="Conover J.L."/>
            <person name="Sanders W.S."/>
            <person name="Peterson D.G."/>
            <person name="Frelichowski J.E."/>
            <person name="Scheffler J.A."/>
            <person name="Scheffler B.E."/>
            <person name="Wendel J.F."/>
        </authorList>
    </citation>
    <scope>NUCLEOTIDE SEQUENCE [LARGE SCALE GENOMIC DNA]</scope>
    <source>
        <strain evidence="1">157</strain>
        <tissue evidence="1">Leaf</tissue>
    </source>
</reference>
<dbReference type="Proteomes" id="UP000593572">
    <property type="component" value="Unassembled WGS sequence"/>
</dbReference>
<dbReference type="GO" id="GO:0003676">
    <property type="term" value="F:nucleic acid binding"/>
    <property type="evidence" value="ECO:0007669"/>
    <property type="project" value="InterPro"/>
</dbReference>
<name>A0A7J8LEY0_9ROSI</name>
<evidence type="ECO:0000313" key="2">
    <source>
        <dbReference type="Proteomes" id="UP000593572"/>
    </source>
</evidence>
<dbReference type="EMBL" id="JABEZX010000002">
    <property type="protein sequence ID" value="MBA0550939.1"/>
    <property type="molecule type" value="Genomic_DNA"/>
</dbReference>
<comment type="caution">
    <text evidence="1">The sequence shown here is derived from an EMBL/GenBank/DDBJ whole genome shotgun (WGS) entry which is preliminary data.</text>
</comment>
<sequence length="24" mass="2758">MRCIKCKRIGHNKRSCKGKVGQNI</sequence>